<proteinExistence type="predicted"/>
<dbReference type="Proteomes" id="UP000815325">
    <property type="component" value="Unassembled WGS sequence"/>
</dbReference>
<evidence type="ECO:0008006" key="4">
    <source>
        <dbReference type="Google" id="ProtNLM"/>
    </source>
</evidence>
<evidence type="ECO:0000313" key="3">
    <source>
        <dbReference type="Proteomes" id="UP000815325"/>
    </source>
</evidence>
<gene>
    <name evidence="2" type="ORF">DUNSADRAFT_16518</name>
</gene>
<accession>A0ABQ7G3F6</accession>
<keyword evidence="3" id="KW-1185">Reference proteome</keyword>
<comment type="caution">
    <text evidence="2">The sequence shown here is derived from an EMBL/GenBank/DDBJ whole genome shotgun (WGS) entry which is preliminary data.</text>
</comment>
<reference evidence="2" key="1">
    <citation type="submission" date="2017-08" db="EMBL/GenBank/DDBJ databases">
        <authorList>
            <person name="Polle J.E."/>
            <person name="Barry K."/>
            <person name="Cushman J."/>
            <person name="Schmutz J."/>
            <person name="Tran D."/>
            <person name="Hathwaick L.T."/>
            <person name="Yim W.C."/>
            <person name="Jenkins J."/>
            <person name="Mckie-Krisberg Z.M."/>
            <person name="Prochnik S."/>
            <person name="Lindquist E."/>
            <person name="Dockter R.B."/>
            <person name="Adam C."/>
            <person name="Molina H."/>
            <person name="Bunkerborg J."/>
            <person name="Jin E."/>
            <person name="Buchheim M."/>
            <person name="Magnuson J."/>
        </authorList>
    </citation>
    <scope>NUCLEOTIDE SEQUENCE</scope>
    <source>
        <strain evidence="2">CCAP 19/18</strain>
    </source>
</reference>
<dbReference type="EMBL" id="MU070200">
    <property type="protein sequence ID" value="KAF5829133.1"/>
    <property type="molecule type" value="Genomic_DNA"/>
</dbReference>
<feature type="region of interest" description="Disordered" evidence="1">
    <location>
        <begin position="1"/>
        <end position="67"/>
    </location>
</feature>
<evidence type="ECO:0000256" key="1">
    <source>
        <dbReference type="SAM" id="MobiDB-lite"/>
    </source>
</evidence>
<organism evidence="2 3">
    <name type="scientific">Dunaliella salina</name>
    <name type="common">Green alga</name>
    <name type="synonym">Protococcus salinus</name>
    <dbReference type="NCBI Taxonomy" id="3046"/>
    <lineage>
        <taxon>Eukaryota</taxon>
        <taxon>Viridiplantae</taxon>
        <taxon>Chlorophyta</taxon>
        <taxon>core chlorophytes</taxon>
        <taxon>Chlorophyceae</taxon>
        <taxon>CS clade</taxon>
        <taxon>Chlamydomonadales</taxon>
        <taxon>Dunaliellaceae</taxon>
        <taxon>Dunaliella</taxon>
    </lineage>
</organism>
<protein>
    <recommendedName>
        <fullName evidence="4">Encoded protein</fullName>
    </recommendedName>
</protein>
<sequence>MQHLSDPSQGPWKGTIQVTPTGVTSESTFRESPGRISLGRLQGVETASSGRPGAGGEPPPAILNTGTNSFAGMYSRVSRPSHPDIPVVDSNPVVVGSLTASNPIQALATANSLLPTAAANSFGTARFVGG</sequence>
<evidence type="ECO:0000313" key="2">
    <source>
        <dbReference type="EMBL" id="KAF5829133.1"/>
    </source>
</evidence>
<feature type="compositionally biased region" description="Polar residues" evidence="1">
    <location>
        <begin position="16"/>
        <end position="27"/>
    </location>
</feature>
<name>A0ABQ7G3F6_DUNSA</name>